<sequence length="23" mass="2680">MHFENRAIARLVGPLVERSRTRA</sequence>
<reference evidence="1" key="2">
    <citation type="journal article" date="2015" name="Data Brief">
        <title>Shoot transcriptome of the giant reed, Arundo donax.</title>
        <authorList>
            <person name="Barrero R.A."/>
            <person name="Guerrero F.D."/>
            <person name="Moolhuijzen P."/>
            <person name="Goolsby J.A."/>
            <person name="Tidwell J."/>
            <person name="Bellgard S.E."/>
            <person name="Bellgard M.I."/>
        </authorList>
    </citation>
    <scope>NUCLEOTIDE SEQUENCE</scope>
    <source>
        <tissue evidence="1">Shoot tissue taken approximately 20 cm above the soil surface</tissue>
    </source>
</reference>
<reference evidence="1" key="1">
    <citation type="submission" date="2014-09" db="EMBL/GenBank/DDBJ databases">
        <authorList>
            <person name="Magalhaes I.L.F."/>
            <person name="Oliveira U."/>
            <person name="Santos F.R."/>
            <person name="Vidigal T.H.D.A."/>
            <person name="Brescovit A.D."/>
            <person name="Santos A.J."/>
        </authorList>
    </citation>
    <scope>NUCLEOTIDE SEQUENCE</scope>
    <source>
        <tissue evidence="1">Shoot tissue taken approximately 20 cm above the soil surface</tissue>
    </source>
</reference>
<dbReference type="AlphaFoldDB" id="A0A0A9SYY5"/>
<accession>A0A0A9SYY5</accession>
<organism evidence="1">
    <name type="scientific">Arundo donax</name>
    <name type="common">Giant reed</name>
    <name type="synonym">Donax arundinaceus</name>
    <dbReference type="NCBI Taxonomy" id="35708"/>
    <lineage>
        <taxon>Eukaryota</taxon>
        <taxon>Viridiplantae</taxon>
        <taxon>Streptophyta</taxon>
        <taxon>Embryophyta</taxon>
        <taxon>Tracheophyta</taxon>
        <taxon>Spermatophyta</taxon>
        <taxon>Magnoliopsida</taxon>
        <taxon>Liliopsida</taxon>
        <taxon>Poales</taxon>
        <taxon>Poaceae</taxon>
        <taxon>PACMAD clade</taxon>
        <taxon>Arundinoideae</taxon>
        <taxon>Arundineae</taxon>
        <taxon>Arundo</taxon>
    </lineage>
</organism>
<name>A0A0A9SYY5_ARUDO</name>
<dbReference type="EMBL" id="GBRH01278112">
    <property type="protein sequence ID" value="JAD19783.1"/>
    <property type="molecule type" value="Transcribed_RNA"/>
</dbReference>
<evidence type="ECO:0000313" key="1">
    <source>
        <dbReference type="EMBL" id="JAD19783.1"/>
    </source>
</evidence>
<proteinExistence type="predicted"/>
<protein>
    <submittedName>
        <fullName evidence="1">Uncharacterized protein</fullName>
    </submittedName>
</protein>